<name>A0AB39SQK8_9ACTN</name>
<dbReference type="InterPro" id="IPR023650">
    <property type="entry name" value="Beta-lactam_class-A_AS"/>
</dbReference>
<dbReference type="GO" id="GO:0030655">
    <property type="term" value="P:beta-lactam antibiotic catabolic process"/>
    <property type="evidence" value="ECO:0007669"/>
    <property type="project" value="InterPro"/>
</dbReference>
<organism evidence="9">
    <name type="scientific">Streptomyces sp. R44</name>
    <dbReference type="NCBI Taxonomy" id="3238633"/>
    <lineage>
        <taxon>Bacteria</taxon>
        <taxon>Bacillati</taxon>
        <taxon>Actinomycetota</taxon>
        <taxon>Actinomycetes</taxon>
        <taxon>Kitasatosporales</taxon>
        <taxon>Streptomycetaceae</taxon>
        <taxon>Streptomyces</taxon>
    </lineage>
</organism>
<evidence type="ECO:0000256" key="4">
    <source>
        <dbReference type="ARBA" id="ARBA00022801"/>
    </source>
</evidence>
<dbReference type="SUPFAM" id="SSF56601">
    <property type="entry name" value="beta-lactamase/transpeptidase-like"/>
    <property type="match status" value="1"/>
</dbReference>
<dbReference type="Gene3D" id="3.40.710.10">
    <property type="entry name" value="DD-peptidase/beta-lactamase superfamily"/>
    <property type="match status" value="1"/>
</dbReference>
<dbReference type="EC" id="3.5.2.6" evidence="2 6"/>
<reference evidence="9" key="1">
    <citation type="submission" date="2024-07" db="EMBL/GenBank/DDBJ databases">
        <authorList>
            <person name="Yu S.T."/>
        </authorList>
    </citation>
    <scope>NUCLEOTIDE SEQUENCE</scope>
    <source>
        <strain evidence="9">R44</strain>
    </source>
</reference>
<evidence type="ECO:0000256" key="2">
    <source>
        <dbReference type="ARBA" id="ARBA00012865"/>
    </source>
</evidence>
<dbReference type="NCBIfam" id="NF033103">
    <property type="entry name" value="bla_class_A"/>
    <property type="match status" value="1"/>
</dbReference>
<dbReference type="InterPro" id="IPR012338">
    <property type="entry name" value="Beta-lactam/transpept-like"/>
</dbReference>
<dbReference type="RefSeq" id="WP_369142171.1">
    <property type="nucleotide sequence ID" value="NZ_CP163444.1"/>
</dbReference>
<dbReference type="AlphaFoldDB" id="A0AB39SQK8"/>
<evidence type="ECO:0000256" key="1">
    <source>
        <dbReference type="ARBA" id="ARBA00009009"/>
    </source>
</evidence>
<feature type="domain" description="Beta-lactamase class A catalytic" evidence="8">
    <location>
        <begin position="58"/>
        <end position="278"/>
    </location>
</feature>
<evidence type="ECO:0000256" key="5">
    <source>
        <dbReference type="ARBA" id="ARBA00023251"/>
    </source>
</evidence>
<evidence type="ECO:0000256" key="7">
    <source>
        <dbReference type="SAM" id="SignalP"/>
    </source>
</evidence>
<dbReference type="EMBL" id="CP163444">
    <property type="protein sequence ID" value="XDQ69430.1"/>
    <property type="molecule type" value="Genomic_DNA"/>
</dbReference>
<dbReference type="PANTHER" id="PTHR35333:SF3">
    <property type="entry name" value="BETA-LACTAMASE-TYPE TRANSPEPTIDASE FOLD CONTAINING PROTEIN"/>
    <property type="match status" value="1"/>
</dbReference>
<evidence type="ECO:0000256" key="6">
    <source>
        <dbReference type="RuleBase" id="RU361140"/>
    </source>
</evidence>
<evidence type="ECO:0000259" key="8">
    <source>
        <dbReference type="Pfam" id="PF13354"/>
    </source>
</evidence>
<dbReference type="InterPro" id="IPR006311">
    <property type="entry name" value="TAT_signal"/>
</dbReference>
<dbReference type="PANTHER" id="PTHR35333">
    <property type="entry name" value="BETA-LACTAMASE"/>
    <property type="match status" value="1"/>
</dbReference>
<dbReference type="GO" id="GO:0046677">
    <property type="term" value="P:response to antibiotic"/>
    <property type="evidence" value="ECO:0007669"/>
    <property type="project" value="UniProtKB-UniRule"/>
</dbReference>
<comment type="catalytic activity">
    <reaction evidence="6">
        <text>a beta-lactam + H2O = a substituted beta-amino acid</text>
        <dbReference type="Rhea" id="RHEA:20401"/>
        <dbReference type="ChEBI" id="CHEBI:15377"/>
        <dbReference type="ChEBI" id="CHEBI:35627"/>
        <dbReference type="ChEBI" id="CHEBI:140347"/>
        <dbReference type="EC" id="3.5.2.6"/>
    </reaction>
</comment>
<proteinExistence type="inferred from homology"/>
<gene>
    <name evidence="9" type="primary">bla</name>
    <name evidence="9" type="ORF">AB5J54_02375</name>
</gene>
<comment type="similarity">
    <text evidence="1 6">Belongs to the class-A beta-lactamase family.</text>
</comment>
<feature type="chain" id="PRO_5044299830" description="Beta-lactamase" evidence="7">
    <location>
        <begin position="36"/>
        <end position="314"/>
    </location>
</feature>
<dbReference type="PROSITE" id="PS00146">
    <property type="entry name" value="BETA_LACTAMASE_A"/>
    <property type="match status" value="1"/>
</dbReference>
<accession>A0AB39SQK8</accession>
<dbReference type="GO" id="GO:0008800">
    <property type="term" value="F:beta-lactamase activity"/>
    <property type="evidence" value="ECO:0007669"/>
    <property type="project" value="UniProtKB-UniRule"/>
</dbReference>
<evidence type="ECO:0000313" key="9">
    <source>
        <dbReference type="EMBL" id="XDQ69430.1"/>
    </source>
</evidence>
<protein>
    <recommendedName>
        <fullName evidence="3 6">Beta-lactamase</fullName>
        <ecNumber evidence="2 6">3.5.2.6</ecNumber>
    </recommendedName>
</protein>
<keyword evidence="4 6" id="KW-0378">Hydrolase</keyword>
<evidence type="ECO:0000256" key="3">
    <source>
        <dbReference type="ARBA" id="ARBA00018879"/>
    </source>
</evidence>
<dbReference type="InterPro" id="IPR045155">
    <property type="entry name" value="Beta-lactam_cat"/>
</dbReference>
<dbReference type="PRINTS" id="PR00118">
    <property type="entry name" value="BLACTAMASEA"/>
</dbReference>
<dbReference type="Pfam" id="PF13354">
    <property type="entry name" value="Beta-lactamase2"/>
    <property type="match status" value="1"/>
</dbReference>
<dbReference type="PROSITE" id="PS51318">
    <property type="entry name" value="TAT"/>
    <property type="match status" value="1"/>
</dbReference>
<keyword evidence="5 6" id="KW-0046">Antibiotic resistance</keyword>
<feature type="signal peptide" evidence="7">
    <location>
        <begin position="1"/>
        <end position="35"/>
    </location>
</feature>
<keyword evidence="7" id="KW-0732">Signal</keyword>
<sequence>MHTHGPGPSRRTALTLGVGAALTAALALNGGAAQALPEPGGIVARLRRLEQEHTARLGVFARDMRTGRTVTYRGHERFPMASVFKTLAAAAVLRDLDHDGEFLARRVHYTQAYVARSGISPVAGLAENIKGGMTIAELCDATIRFSDNTAGNLLLQELGGPTAVTRFCRSIGDRVTRLDRWEPELNSAEPWRVTDTTTPHAIGLSYARLVLGDVLEPRDRERLTDWLLRNTTSTEKFGRGLPPEWRLGDKTGSPRYGGANDVGIAWRPDGTPIVLAVLSTQPEEDAPTDNPLVASTAALLAEEFGAGADADHRV</sequence>
<dbReference type="InterPro" id="IPR000871">
    <property type="entry name" value="Beta-lactam_class-A"/>
</dbReference>